<dbReference type="InterPro" id="IPR052646">
    <property type="entry name" value="Peroxisomal_PEX28-32"/>
</dbReference>
<dbReference type="RefSeq" id="XP_015467142.1">
    <property type="nucleotide sequence ID" value="XM_015612056.1"/>
</dbReference>
<evidence type="ECO:0000259" key="7">
    <source>
        <dbReference type="SMART" id="SM00693"/>
    </source>
</evidence>
<dbReference type="PANTHER" id="PTHR31679:SF2">
    <property type="entry name" value="PEROXISOMAL MEMBRANE PROTEIN PEX30-RELATED"/>
    <property type="match status" value="1"/>
</dbReference>
<dbReference type="EMBL" id="LMYN01000066">
    <property type="protein sequence ID" value="KSA01040.1"/>
    <property type="molecule type" value="Genomic_DNA"/>
</dbReference>
<sequence>MSGKQSNHNGENLGNKSPGSKVHSSPNSGKIEGSSEAKDNATEIRAVFSSSSNLKEDEENKSRPQTSPLLSSTPPSVAKSLVRSYPYLLIVNKFLSIITWTNDDYWINIILVCLYSLAILYFENLVTWLGHLIIVGIITLYALLNNKIIEETNLHPTLDDVVQALTTTCIKADMLLNPITSLSLTAYDIKRLLFTTVFLTPLYLIVTFLIVKPRIILLFTGLHILTYHSSYSRVTRKMLWKIKLVRVLCFYLTGLDFLQARNHSLFAAAFAKVHKNAGHALDLSSEASNKPVRFTYVIYENQRRWLGIGWTSNLLSYERTPWTDEFLNESSSIESFQLPNNENNNYSFGAQQSQQLSGNGTTWRWVDKTWRLDLTNDGAITLQNNKRSKTTANPSTDEGYIYYDNTWKKPSTEDSFSKYTRRRRWIRTAELVFNGSSDRTPSTEEEISSSSANIPESSNSTTGAETNNSSKSAKKRKSLRFVDSESDKTDEKTDKPESLNQVEKELANEDLSTKDLKKGVEELTSMAQEADFTGKKND</sequence>
<keyword evidence="3 6" id="KW-1133">Transmembrane helix</keyword>
<feature type="transmembrane region" description="Helical" evidence="6">
    <location>
        <begin position="192"/>
        <end position="210"/>
    </location>
</feature>
<keyword evidence="4 6" id="KW-0472">Membrane</keyword>
<dbReference type="Proteomes" id="UP000054251">
    <property type="component" value="Unassembled WGS sequence"/>
</dbReference>
<evidence type="ECO:0000256" key="6">
    <source>
        <dbReference type="SAM" id="Phobius"/>
    </source>
</evidence>
<dbReference type="GO" id="GO:0012505">
    <property type="term" value="C:endomembrane system"/>
    <property type="evidence" value="ECO:0007669"/>
    <property type="project" value="UniProtKB-SubCell"/>
</dbReference>
<comment type="caution">
    <text evidence="9">The sequence shown here is derived from an EMBL/GenBank/DDBJ whole genome shotgun (WGS) entry which is preliminary data.</text>
</comment>
<evidence type="ECO:0000259" key="8">
    <source>
        <dbReference type="SMART" id="SM00694"/>
    </source>
</evidence>
<keyword evidence="2 6" id="KW-0812">Transmembrane</keyword>
<accession>A0A0V1PXU1</accession>
<dbReference type="GeneID" id="26840236"/>
<evidence type="ECO:0000256" key="3">
    <source>
        <dbReference type="ARBA" id="ARBA00022989"/>
    </source>
</evidence>
<feature type="transmembrane region" description="Helical" evidence="6">
    <location>
        <begin position="105"/>
        <end position="122"/>
    </location>
</feature>
<evidence type="ECO:0000256" key="1">
    <source>
        <dbReference type="ARBA" id="ARBA00004127"/>
    </source>
</evidence>
<dbReference type="SMART" id="SM00694">
    <property type="entry name" value="DysFC"/>
    <property type="match status" value="1"/>
</dbReference>
<gene>
    <name evidence="9" type="ORF">AC631_03227</name>
</gene>
<feature type="domain" description="Peroxin/Ferlin" evidence="7">
    <location>
        <begin position="291"/>
        <end position="373"/>
    </location>
</feature>
<dbReference type="OrthoDB" id="5586090at2759"/>
<evidence type="ECO:0000256" key="2">
    <source>
        <dbReference type="ARBA" id="ARBA00022692"/>
    </source>
</evidence>
<feature type="region of interest" description="Disordered" evidence="5">
    <location>
        <begin position="1"/>
        <end position="76"/>
    </location>
</feature>
<dbReference type="InterPro" id="IPR010482">
    <property type="entry name" value="TECPR1-like_DysF"/>
</dbReference>
<dbReference type="PANTHER" id="PTHR31679">
    <property type="entry name" value="PEROXISOMAL MEMBRANE PROTEIN PEX30-RELATED"/>
    <property type="match status" value="1"/>
</dbReference>
<dbReference type="Pfam" id="PF06398">
    <property type="entry name" value="Pex24p"/>
    <property type="match status" value="1"/>
</dbReference>
<evidence type="ECO:0000313" key="10">
    <source>
        <dbReference type="Proteomes" id="UP000054251"/>
    </source>
</evidence>
<proteinExistence type="predicted"/>
<feature type="compositionally biased region" description="Polar residues" evidence="5">
    <location>
        <begin position="1"/>
        <end position="28"/>
    </location>
</feature>
<feature type="compositionally biased region" description="Basic and acidic residues" evidence="5">
    <location>
        <begin position="480"/>
        <end position="521"/>
    </location>
</feature>
<comment type="subcellular location">
    <subcellularLocation>
        <location evidence="1">Endomembrane system</location>
        <topology evidence="1">Multi-pass membrane protein</topology>
    </subcellularLocation>
</comment>
<dbReference type="InterPro" id="IPR006614">
    <property type="entry name" value="Peroxin/Ferlin"/>
</dbReference>
<feature type="compositionally biased region" description="Low complexity" evidence="5">
    <location>
        <begin position="448"/>
        <end position="460"/>
    </location>
</feature>
<dbReference type="GO" id="GO:0007031">
    <property type="term" value="P:peroxisome organization"/>
    <property type="evidence" value="ECO:0007669"/>
    <property type="project" value="TreeGrafter"/>
</dbReference>
<feature type="compositionally biased region" description="Low complexity" evidence="5">
    <location>
        <begin position="64"/>
        <end position="76"/>
    </location>
</feature>
<feature type="region of interest" description="Disordered" evidence="5">
    <location>
        <begin position="435"/>
        <end position="538"/>
    </location>
</feature>
<dbReference type="SMART" id="SM00693">
    <property type="entry name" value="DysFN"/>
    <property type="match status" value="1"/>
</dbReference>
<feature type="compositionally biased region" description="Basic and acidic residues" evidence="5">
    <location>
        <begin position="33"/>
        <end position="42"/>
    </location>
</feature>
<name>A0A0V1PXU1_9ASCO</name>
<reference evidence="9 10" key="1">
    <citation type="submission" date="2015-11" db="EMBL/GenBank/DDBJ databases">
        <title>The genome of Debaryomyces fabryi.</title>
        <authorList>
            <person name="Tafer H."/>
            <person name="Lopandic K."/>
        </authorList>
    </citation>
    <scope>NUCLEOTIDE SEQUENCE [LARGE SCALE GENOMIC DNA]</scope>
    <source>
        <strain evidence="9 10">CBS 789</strain>
    </source>
</reference>
<keyword evidence="10" id="KW-1185">Reference proteome</keyword>
<feature type="domain" description="Peroxin/Ferlin" evidence="8">
    <location>
        <begin position="399"/>
        <end position="432"/>
    </location>
</feature>
<dbReference type="GO" id="GO:0005778">
    <property type="term" value="C:peroxisomal membrane"/>
    <property type="evidence" value="ECO:0007669"/>
    <property type="project" value="UniProtKB-ARBA"/>
</dbReference>
<evidence type="ECO:0000256" key="5">
    <source>
        <dbReference type="SAM" id="MobiDB-lite"/>
    </source>
</evidence>
<protein>
    <recommendedName>
        <fullName evidence="7 8">Peroxin/Ferlin domain-containing protein</fullName>
    </recommendedName>
</protein>
<dbReference type="AlphaFoldDB" id="A0A0V1PXU1"/>
<feature type="transmembrane region" description="Helical" evidence="6">
    <location>
        <begin position="128"/>
        <end position="144"/>
    </location>
</feature>
<evidence type="ECO:0000256" key="4">
    <source>
        <dbReference type="ARBA" id="ARBA00023136"/>
    </source>
</evidence>
<organism evidence="9 10">
    <name type="scientific">Debaryomyces fabryi</name>
    <dbReference type="NCBI Taxonomy" id="58627"/>
    <lineage>
        <taxon>Eukaryota</taxon>
        <taxon>Fungi</taxon>
        <taxon>Dikarya</taxon>
        <taxon>Ascomycota</taxon>
        <taxon>Saccharomycotina</taxon>
        <taxon>Pichiomycetes</taxon>
        <taxon>Debaryomycetaceae</taxon>
        <taxon>Debaryomyces</taxon>
    </lineage>
</organism>
<evidence type="ECO:0000313" key="9">
    <source>
        <dbReference type="EMBL" id="KSA01040.1"/>
    </source>
</evidence>